<comment type="caution">
    <text evidence="9">The sequence shown here is derived from an EMBL/GenBank/DDBJ whole genome shotgun (WGS) entry which is preliminary data.</text>
</comment>
<dbReference type="Gene3D" id="1.20.5.1160">
    <property type="entry name" value="Vasodilator-stimulated phosphoprotein"/>
    <property type="match status" value="1"/>
</dbReference>
<dbReference type="Proteomes" id="UP000494165">
    <property type="component" value="Unassembled WGS sequence"/>
</dbReference>
<evidence type="ECO:0000256" key="2">
    <source>
        <dbReference type="ARBA" id="ARBA00022754"/>
    </source>
</evidence>
<dbReference type="PROSITE" id="PS51842">
    <property type="entry name" value="IF_ROD_2"/>
    <property type="match status" value="1"/>
</dbReference>
<dbReference type="InterPro" id="IPR036415">
    <property type="entry name" value="Lamin_tail_dom_sf"/>
</dbReference>
<dbReference type="Gene3D" id="1.20.5.170">
    <property type="match status" value="1"/>
</dbReference>
<organism evidence="9 10">
    <name type="scientific">Cloeon dipterum</name>
    <dbReference type="NCBI Taxonomy" id="197152"/>
    <lineage>
        <taxon>Eukaryota</taxon>
        <taxon>Metazoa</taxon>
        <taxon>Ecdysozoa</taxon>
        <taxon>Arthropoda</taxon>
        <taxon>Hexapoda</taxon>
        <taxon>Insecta</taxon>
        <taxon>Pterygota</taxon>
        <taxon>Palaeoptera</taxon>
        <taxon>Ephemeroptera</taxon>
        <taxon>Pisciforma</taxon>
        <taxon>Baetidae</taxon>
        <taxon>Cloeon</taxon>
    </lineage>
</organism>
<dbReference type="SUPFAM" id="SSF74853">
    <property type="entry name" value="Lamin A/C globular tail domain"/>
    <property type="match status" value="1"/>
</dbReference>
<dbReference type="GO" id="GO:0090435">
    <property type="term" value="P:protein localization to nuclear envelope"/>
    <property type="evidence" value="ECO:0007669"/>
    <property type="project" value="TreeGrafter"/>
</dbReference>
<evidence type="ECO:0000256" key="3">
    <source>
        <dbReference type="ARBA" id="ARBA00023054"/>
    </source>
</evidence>
<dbReference type="OrthoDB" id="102442at2759"/>
<accession>A0A8S1CQS6</accession>
<feature type="coiled-coil region" evidence="5">
    <location>
        <begin position="246"/>
        <end position="373"/>
    </location>
</feature>
<dbReference type="PROSITE" id="PS51841">
    <property type="entry name" value="LTD"/>
    <property type="match status" value="1"/>
</dbReference>
<feature type="domain" description="LTD" evidence="7">
    <location>
        <begin position="436"/>
        <end position="551"/>
    </location>
</feature>
<proteinExistence type="predicted"/>
<feature type="coiled-coil region" evidence="5">
    <location>
        <begin position="43"/>
        <end position="190"/>
    </location>
</feature>
<dbReference type="InterPro" id="IPR001322">
    <property type="entry name" value="Lamin_tail_dom"/>
</dbReference>
<dbReference type="PANTHER" id="PTHR45721:SF11">
    <property type="entry name" value="LAMIN DM0-RELATED"/>
    <property type="match status" value="1"/>
</dbReference>
<keyword evidence="4" id="KW-0539">Nucleus</keyword>
<dbReference type="AlphaFoldDB" id="A0A8S1CQS6"/>
<dbReference type="GO" id="GO:0006998">
    <property type="term" value="P:nuclear envelope organization"/>
    <property type="evidence" value="ECO:0007669"/>
    <property type="project" value="TreeGrafter"/>
</dbReference>
<keyword evidence="3 5" id="KW-0175">Coiled coil</keyword>
<dbReference type="GO" id="GO:0051664">
    <property type="term" value="P:nuclear pore localization"/>
    <property type="evidence" value="ECO:0007669"/>
    <property type="project" value="TreeGrafter"/>
</dbReference>
<evidence type="ECO:0000256" key="4">
    <source>
        <dbReference type="ARBA" id="ARBA00023242"/>
    </source>
</evidence>
<evidence type="ECO:0008006" key="11">
    <source>
        <dbReference type="Google" id="ProtNLM"/>
    </source>
</evidence>
<dbReference type="Gene3D" id="1.20.5.500">
    <property type="entry name" value="Single helix bin"/>
    <property type="match status" value="1"/>
</dbReference>
<dbReference type="Pfam" id="PF00932">
    <property type="entry name" value="LTD"/>
    <property type="match status" value="1"/>
</dbReference>
<evidence type="ECO:0000259" key="8">
    <source>
        <dbReference type="PROSITE" id="PS51842"/>
    </source>
</evidence>
<evidence type="ECO:0000313" key="10">
    <source>
        <dbReference type="Proteomes" id="UP000494165"/>
    </source>
</evidence>
<dbReference type="PANTHER" id="PTHR45721">
    <property type="entry name" value="LAMIN DM0-RELATED"/>
    <property type="match status" value="1"/>
</dbReference>
<dbReference type="GO" id="GO:0031507">
    <property type="term" value="P:heterochromatin formation"/>
    <property type="evidence" value="ECO:0007669"/>
    <property type="project" value="TreeGrafter"/>
</dbReference>
<dbReference type="Gene3D" id="2.60.40.1260">
    <property type="entry name" value="Lamin Tail domain"/>
    <property type="match status" value="1"/>
</dbReference>
<dbReference type="SMART" id="SM01391">
    <property type="entry name" value="Filament"/>
    <property type="match status" value="1"/>
</dbReference>
<feature type="compositionally biased region" description="Low complexity" evidence="6">
    <location>
        <begin position="8"/>
        <end position="31"/>
    </location>
</feature>
<keyword evidence="10" id="KW-1185">Reference proteome</keyword>
<dbReference type="GO" id="GO:0005200">
    <property type="term" value="F:structural constituent of cytoskeleton"/>
    <property type="evidence" value="ECO:0007669"/>
    <property type="project" value="TreeGrafter"/>
</dbReference>
<dbReference type="EMBL" id="CADEPI010000059">
    <property type="protein sequence ID" value="CAB3371213.1"/>
    <property type="molecule type" value="Genomic_DNA"/>
</dbReference>
<protein>
    <recommendedName>
        <fullName evidence="11">LTD domain-containing protein</fullName>
    </recommendedName>
</protein>
<dbReference type="GO" id="GO:0005882">
    <property type="term" value="C:intermediate filament"/>
    <property type="evidence" value="ECO:0007669"/>
    <property type="project" value="UniProtKB-KW"/>
</dbReference>
<dbReference type="GO" id="GO:0007097">
    <property type="term" value="P:nuclear migration"/>
    <property type="evidence" value="ECO:0007669"/>
    <property type="project" value="TreeGrafter"/>
</dbReference>
<feature type="domain" description="IF rod" evidence="8">
    <location>
        <begin position="39"/>
        <end position="395"/>
    </location>
</feature>
<evidence type="ECO:0000256" key="5">
    <source>
        <dbReference type="SAM" id="Coils"/>
    </source>
</evidence>
<evidence type="ECO:0000259" key="7">
    <source>
        <dbReference type="PROSITE" id="PS51841"/>
    </source>
</evidence>
<feature type="region of interest" description="Disordered" evidence="6">
    <location>
        <begin position="1"/>
        <end position="31"/>
    </location>
</feature>
<gene>
    <name evidence="9" type="ORF">CLODIP_2_CD02330</name>
</gene>
<name>A0A8S1CQS6_9INSE</name>
<reference evidence="9 10" key="1">
    <citation type="submission" date="2020-04" db="EMBL/GenBank/DDBJ databases">
        <authorList>
            <person name="Alioto T."/>
            <person name="Alioto T."/>
            <person name="Gomez Garrido J."/>
        </authorList>
    </citation>
    <scope>NUCLEOTIDE SEQUENCE [LARGE SCALE GENOMIC DNA]</scope>
</reference>
<evidence type="ECO:0000256" key="6">
    <source>
        <dbReference type="SAM" id="MobiDB-lite"/>
    </source>
</evidence>
<evidence type="ECO:0000313" key="9">
    <source>
        <dbReference type="EMBL" id="CAB3371213.1"/>
    </source>
</evidence>
<keyword evidence="2" id="KW-0403">Intermediate filament</keyword>
<evidence type="ECO:0000256" key="1">
    <source>
        <dbReference type="ARBA" id="ARBA00004123"/>
    </source>
</evidence>
<dbReference type="GO" id="GO:0005652">
    <property type="term" value="C:nuclear lamina"/>
    <property type="evidence" value="ECO:0007669"/>
    <property type="project" value="TreeGrafter"/>
</dbReference>
<dbReference type="SUPFAM" id="SSF64593">
    <property type="entry name" value="Intermediate filament protein, coiled coil region"/>
    <property type="match status" value="2"/>
</dbReference>
<sequence>MASKSRKASTPAVATPAASSSRSAAGSALSPTRYNRLQEKVELQNLNDRLAVYIDRVRQLESDNSRLTKEIQTFQEVSTREVTGVKRAYENEITEARKLLDETSREKAKMEIDFKRVWEELNELKTKYDKKCKDFDVTEKNANQFEKNYNELTGKFNQAQAERKKALDDLKELTKENEKLKKQTDSLRKSLDDEMLGRVEAENQLQSTKEALSLSDQVHQQEVKELRTRRQVEITETRSKIEKEYNAQMQNSLQELRDQYEAQMRANREDVDALYEKKIADLKNQMQRSSGESAQALEEARSYKMQLDTVAGKISSLEASNAAHQARISELEHMLNAERERSVNERFALEEEIRRLRDEASTMLAEYQDLMDIKVALDLEIAAYTKLMECEEARLNITPVASPNLSRQQARFTPSRATPVRLGKRKRTMMESEDIDEYDTKASATGDVEFIEACPQGRFVKLRNKGDKEVSLSGCSVTRTAADQETIFKFHRSVKVDPGATVTVWSSDQGQAHEPPSNIVMKSQKWFHAPEMATVLYGNDGTEMARIEQAKLRVATASTRHTEVFVENGHGREERCSIIEVDTICDSRQRILVQTVLSNTYPVLVNFRILKNIDKELCLPTRKEAPDNSRWDWVM</sequence>
<dbReference type="InterPro" id="IPR039008">
    <property type="entry name" value="IF_rod_dom"/>
</dbReference>
<comment type="subcellular location">
    <subcellularLocation>
        <location evidence="1">Nucleus</location>
    </subcellularLocation>
</comment>
<dbReference type="Pfam" id="PF00038">
    <property type="entry name" value="Filament"/>
    <property type="match status" value="1"/>
</dbReference>